<gene>
    <name evidence="1" type="ORF">DL546_003824</name>
</gene>
<sequence>MDEVGDTQDAEPVDKDITQAAPLVVSIVPDGDVVLDVEFQNSRETLKSAKKATLSHIRPTLVASAPQSELKPRVKVAYRVRLATLKLHSKYFGNLLSDTRFQEARSVETAFEKLILKGAKAEEVEAQDLPWVKIVDDDEATRSAGREAAFGDLLRILHNLDTVTKSYTFNYVATLAVLADRFDCVLAVSRYMPRLKPKWPLTQPRAPRDDGVGLTKHTEDLLRQKILVAWLLDQPLRLAAASRELIMYGSVRWSAFAEADSHAYGATWWDLQDDLERELQYRRECILNTVASAIRHFLGLYTSRVRQCKLGYDSSLACDSYQLGEMVRFLSRKRLLSFVDFSPTSLDAVPDHATVDIMHILATLKDHPNYQIDRNHTNCGLRNRIIPIADFIQSLLSSKVIAIRRHLWVADRQSESWLAQAAAGEKDKHEKKVFRFTRSVAADPRLRHEGAMGADRLARDLFTAHSWDWTPEE</sequence>
<dbReference type="AlphaFoldDB" id="A0A420Y9V3"/>
<protein>
    <recommendedName>
        <fullName evidence="3">BTB domain-containing protein</fullName>
    </recommendedName>
</protein>
<accession>A0A420Y9V3</accession>
<reference evidence="1 2" key="1">
    <citation type="submission" date="2018-08" db="EMBL/GenBank/DDBJ databases">
        <title>Draft genome of the lignicolous fungus Coniochaeta pulveracea.</title>
        <authorList>
            <person name="Borstlap C.J."/>
            <person name="De Witt R.N."/>
            <person name="Botha A."/>
            <person name="Volschenk H."/>
        </authorList>
    </citation>
    <scope>NUCLEOTIDE SEQUENCE [LARGE SCALE GENOMIC DNA]</scope>
    <source>
        <strain evidence="1 2">CAB683</strain>
    </source>
</reference>
<comment type="caution">
    <text evidence="1">The sequence shown here is derived from an EMBL/GenBank/DDBJ whole genome shotgun (WGS) entry which is preliminary data.</text>
</comment>
<evidence type="ECO:0008006" key="3">
    <source>
        <dbReference type="Google" id="ProtNLM"/>
    </source>
</evidence>
<dbReference type="Proteomes" id="UP000275385">
    <property type="component" value="Unassembled WGS sequence"/>
</dbReference>
<dbReference type="EMBL" id="QVQW01000028">
    <property type="protein sequence ID" value="RKU44669.1"/>
    <property type="molecule type" value="Genomic_DNA"/>
</dbReference>
<dbReference type="OrthoDB" id="5398371at2759"/>
<evidence type="ECO:0000313" key="1">
    <source>
        <dbReference type="EMBL" id="RKU44669.1"/>
    </source>
</evidence>
<organism evidence="1 2">
    <name type="scientific">Coniochaeta pulveracea</name>
    <dbReference type="NCBI Taxonomy" id="177199"/>
    <lineage>
        <taxon>Eukaryota</taxon>
        <taxon>Fungi</taxon>
        <taxon>Dikarya</taxon>
        <taxon>Ascomycota</taxon>
        <taxon>Pezizomycotina</taxon>
        <taxon>Sordariomycetes</taxon>
        <taxon>Sordariomycetidae</taxon>
        <taxon>Coniochaetales</taxon>
        <taxon>Coniochaetaceae</taxon>
        <taxon>Coniochaeta</taxon>
    </lineage>
</organism>
<evidence type="ECO:0000313" key="2">
    <source>
        <dbReference type="Proteomes" id="UP000275385"/>
    </source>
</evidence>
<name>A0A420Y9V3_9PEZI</name>
<keyword evidence="2" id="KW-1185">Reference proteome</keyword>
<proteinExistence type="predicted"/>